<dbReference type="InParanoid" id="A0A7C8MRA5"/>
<dbReference type="Pfam" id="PF05721">
    <property type="entry name" value="PhyH"/>
    <property type="match status" value="1"/>
</dbReference>
<dbReference type="SUPFAM" id="SSF51197">
    <property type="entry name" value="Clavaminate synthase-like"/>
    <property type="match status" value="1"/>
</dbReference>
<dbReference type="OrthoDB" id="187894at2759"/>
<organism evidence="1 2">
    <name type="scientific">Xylaria multiplex</name>
    <dbReference type="NCBI Taxonomy" id="323545"/>
    <lineage>
        <taxon>Eukaryota</taxon>
        <taxon>Fungi</taxon>
        <taxon>Dikarya</taxon>
        <taxon>Ascomycota</taxon>
        <taxon>Pezizomycotina</taxon>
        <taxon>Sordariomycetes</taxon>
        <taxon>Xylariomycetidae</taxon>
        <taxon>Xylariales</taxon>
        <taxon>Xylariaceae</taxon>
        <taxon>Xylaria</taxon>
    </lineage>
</organism>
<dbReference type="GO" id="GO:0048244">
    <property type="term" value="F:phytanoyl-CoA dioxygenase activity"/>
    <property type="evidence" value="ECO:0007669"/>
    <property type="project" value="InterPro"/>
</dbReference>
<sequence>MLHSNSQQELGSGLPAFGQATRRVSARMPDTLNELKRLCGQKATPSQYKLASFIESNIPHYDLSSISSSDSAIVGQLQDEWYQVLSGGPGVLILQNFLADQALLDRTNSVFDTIIEREAASAKGDHFATSGANSRIWNSFQKHAEQDPESFVLYYANPWLAKVSEAWLGPAYQLTAQVNVVRPGGKPQEAHRDYHLGFQSNAACAQFPRSMHIASQFLTLQGAVAHSDMPLVSGPTRVLPFSQLLPEGYMSWRDPEIRALFNENWVSAPMKAGDAVFFNPALLHAAGENTTTDVHRIGNLLQISSAFGRPMEHVNNVKIIRACWDRLRALAANEESDQTKACVSALAGGYPFPSNLDKQQPGENGMAPPSEADVLWEGLQKGWDTNQVVTAVEQLKADSMY</sequence>
<dbReference type="AlphaFoldDB" id="A0A7C8MRA5"/>
<reference evidence="1 2" key="1">
    <citation type="submission" date="2019-12" db="EMBL/GenBank/DDBJ databases">
        <title>Draft genome sequence of the ascomycete Xylaria multiplex DSM 110363.</title>
        <authorList>
            <person name="Buettner E."/>
            <person name="Kellner H."/>
        </authorList>
    </citation>
    <scope>NUCLEOTIDE SEQUENCE [LARGE SCALE GENOMIC DNA]</scope>
    <source>
        <strain evidence="1 2">DSM 110363</strain>
    </source>
</reference>
<dbReference type="EMBL" id="WUBL01000011">
    <property type="protein sequence ID" value="KAF2971672.1"/>
    <property type="molecule type" value="Genomic_DNA"/>
</dbReference>
<name>A0A7C8MRA5_9PEZI</name>
<proteinExistence type="predicted"/>
<dbReference type="InterPro" id="IPR008775">
    <property type="entry name" value="Phytyl_CoA_dOase-like"/>
</dbReference>
<dbReference type="InterPro" id="IPR047128">
    <property type="entry name" value="PhyH"/>
</dbReference>
<dbReference type="PANTHER" id="PTHR21308">
    <property type="entry name" value="PHYTANOYL-COA ALPHA-HYDROXYLASE"/>
    <property type="match status" value="1"/>
</dbReference>
<evidence type="ECO:0000313" key="2">
    <source>
        <dbReference type="Proteomes" id="UP000481858"/>
    </source>
</evidence>
<dbReference type="Proteomes" id="UP000481858">
    <property type="component" value="Unassembled WGS sequence"/>
</dbReference>
<evidence type="ECO:0008006" key="3">
    <source>
        <dbReference type="Google" id="ProtNLM"/>
    </source>
</evidence>
<gene>
    <name evidence="1" type="ORF">GQX73_g1844</name>
</gene>
<comment type="caution">
    <text evidence="1">The sequence shown here is derived from an EMBL/GenBank/DDBJ whole genome shotgun (WGS) entry which is preliminary data.</text>
</comment>
<dbReference type="GO" id="GO:0001561">
    <property type="term" value="P:fatty acid alpha-oxidation"/>
    <property type="evidence" value="ECO:0007669"/>
    <property type="project" value="InterPro"/>
</dbReference>
<accession>A0A7C8MRA5</accession>
<dbReference type="Gene3D" id="2.60.120.620">
    <property type="entry name" value="q2cbj1_9rhob like domain"/>
    <property type="match status" value="1"/>
</dbReference>
<protein>
    <recommendedName>
        <fullName evidence="3">Phytanoyl-CoA dioxygenase</fullName>
    </recommendedName>
</protein>
<keyword evidence="2" id="KW-1185">Reference proteome</keyword>
<evidence type="ECO:0000313" key="1">
    <source>
        <dbReference type="EMBL" id="KAF2971672.1"/>
    </source>
</evidence>
<dbReference type="PANTHER" id="PTHR21308:SF8">
    <property type="entry name" value="PHYTANOYL-COA DIOXYGENASE FAMILY PROTEIN (AFU_ORTHOLOGUE AFUA_2G09620)"/>
    <property type="match status" value="1"/>
</dbReference>